<evidence type="ECO:0000256" key="1">
    <source>
        <dbReference type="ARBA" id="ARBA00004245"/>
    </source>
</evidence>
<dbReference type="OMA" id="CEQRASE"/>
<organism evidence="8 9">
    <name type="scientific">Jaculus jaculus</name>
    <name type="common">Lesser Egyptian jerboa</name>
    <dbReference type="NCBI Taxonomy" id="51337"/>
    <lineage>
        <taxon>Eukaryota</taxon>
        <taxon>Metazoa</taxon>
        <taxon>Chordata</taxon>
        <taxon>Craniata</taxon>
        <taxon>Vertebrata</taxon>
        <taxon>Euteleostomi</taxon>
        <taxon>Mammalia</taxon>
        <taxon>Eutheria</taxon>
        <taxon>Euarchontoglires</taxon>
        <taxon>Glires</taxon>
        <taxon>Rodentia</taxon>
        <taxon>Myomorpha</taxon>
        <taxon>Dipodoidea</taxon>
        <taxon>Dipodidae</taxon>
        <taxon>Dipodinae</taxon>
        <taxon>Jaculus</taxon>
    </lineage>
</organism>
<dbReference type="GO" id="GO:0043296">
    <property type="term" value="C:apical junction complex"/>
    <property type="evidence" value="ECO:0007669"/>
    <property type="project" value="TreeGrafter"/>
</dbReference>
<keyword evidence="4" id="KW-0206">Cytoskeleton</keyword>
<dbReference type="Ensembl" id="ENSJJAT00000025243.1">
    <property type="protein sequence ID" value="ENSJJAP00000018712.1"/>
    <property type="gene ID" value="ENSJJAG00000019891.1"/>
</dbReference>
<accession>A0A8C5L4R6</accession>
<evidence type="ECO:0000256" key="4">
    <source>
        <dbReference type="ARBA" id="ARBA00023212"/>
    </source>
</evidence>
<dbReference type="GO" id="GO:0016324">
    <property type="term" value="C:apical plasma membrane"/>
    <property type="evidence" value="ECO:0007669"/>
    <property type="project" value="TreeGrafter"/>
</dbReference>
<dbReference type="InterPro" id="IPR027685">
    <property type="entry name" value="Shroom_fam"/>
</dbReference>
<dbReference type="PANTHER" id="PTHR15012:SF37">
    <property type="entry name" value="PROTEIN SHROOM1"/>
    <property type="match status" value="1"/>
</dbReference>
<evidence type="ECO:0000313" key="8">
    <source>
        <dbReference type="Ensembl" id="ENSJJAP00000018712.1"/>
    </source>
</evidence>
<feature type="region of interest" description="Disordered" evidence="6">
    <location>
        <begin position="155"/>
        <end position="228"/>
    </location>
</feature>
<feature type="region of interest" description="Disordered" evidence="6">
    <location>
        <begin position="31"/>
        <end position="55"/>
    </location>
</feature>
<evidence type="ECO:0000256" key="6">
    <source>
        <dbReference type="SAM" id="MobiDB-lite"/>
    </source>
</evidence>
<dbReference type="GO" id="GO:0051017">
    <property type="term" value="P:actin filament bundle assembly"/>
    <property type="evidence" value="ECO:0007669"/>
    <property type="project" value="Ensembl"/>
</dbReference>
<feature type="domain" description="ASD2" evidence="7">
    <location>
        <begin position="461"/>
        <end position="738"/>
    </location>
</feature>
<feature type="coiled-coil region" evidence="5">
    <location>
        <begin position="655"/>
        <end position="685"/>
    </location>
</feature>
<reference evidence="8" key="2">
    <citation type="submission" date="2025-09" db="UniProtKB">
        <authorList>
            <consortium name="Ensembl"/>
        </authorList>
    </citation>
    <scope>IDENTIFICATION</scope>
</reference>
<dbReference type="GO" id="GO:0005912">
    <property type="term" value="C:adherens junction"/>
    <property type="evidence" value="ECO:0007669"/>
    <property type="project" value="TreeGrafter"/>
</dbReference>
<dbReference type="InterPro" id="IPR014799">
    <property type="entry name" value="ASD2_dom"/>
</dbReference>
<feature type="compositionally biased region" description="Low complexity" evidence="6">
    <location>
        <begin position="78"/>
        <end position="92"/>
    </location>
</feature>
<dbReference type="Pfam" id="PF08687">
    <property type="entry name" value="ASD2"/>
    <property type="match status" value="1"/>
</dbReference>
<dbReference type="PROSITE" id="PS51307">
    <property type="entry name" value="ASD2"/>
    <property type="match status" value="1"/>
</dbReference>
<dbReference type="GeneTree" id="ENSGT00940000160656"/>
<comment type="similarity">
    <text evidence="2">Belongs to the shroom family.</text>
</comment>
<feature type="compositionally biased region" description="Polar residues" evidence="6">
    <location>
        <begin position="526"/>
        <end position="542"/>
    </location>
</feature>
<dbReference type="Proteomes" id="UP000694385">
    <property type="component" value="Unassembled WGS sequence"/>
</dbReference>
<reference evidence="8" key="1">
    <citation type="submission" date="2025-08" db="UniProtKB">
        <authorList>
            <consortium name="Ensembl"/>
        </authorList>
    </citation>
    <scope>IDENTIFICATION</scope>
</reference>
<feature type="compositionally biased region" description="Basic and acidic residues" evidence="6">
    <location>
        <begin position="180"/>
        <end position="198"/>
    </location>
</feature>
<dbReference type="GO" id="GO:0000902">
    <property type="term" value="P:cell morphogenesis"/>
    <property type="evidence" value="ECO:0007669"/>
    <property type="project" value="Ensembl"/>
</dbReference>
<proteinExistence type="inferred from homology"/>
<keyword evidence="9" id="KW-1185">Reference proteome</keyword>
<keyword evidence="3" id="KW-0963">Cytoplasm</keyword>
<evidence type="ECO:0000256" key="3">
    <source>
        <dbReference type="ARBA" id="ARBA00022490"/>
    </source>
</evidence>
<feature type="region of interest" description="Disordered" evidence="6">
    <location>
        <begin position="392"/>
        <end position="431"/>
    </location>
</feature>
<protein>
    <submittedName>
        <fullName evidence="8">Shroom family member 1</fullName>
    </submittedName>
</protein>
<keyword evidence="5" id="KW-0175">Coiled coil</keyword>
<evidence type="ECO:0000259" key="7">
    <source>
        <dbReference type="PROSITE" id="PS51307"/>
    </source>
</evidence>
<evidence type="ECO:0000256" key="5">
    <source>
        <dbReference type="SAM" id="Coils"/>
    </source>
</evidence>
<dbReference type="GO" id="GO:0045159">
    <property type="term" value="F:myosin II binding"/>
    <property type="evidence" value="ECO:0007669"/>
    <property type="project" value="Ensembl"/>
</dbReference>
<gene>
    <name evidence="8" type="primary">Shroom1</name>
</gene>
<dbReference type="GO" id="GO:0030864">
    <property type="term" value="C:cortical actin cytoskeleton"/>
    <property type="evidence" value="ECO:0007669"/>
    <property type="project" value="TreeGrafter"/>
</dbReference>
<feature type="region of interest" description="Disordered" evidence="6">
    <location>
        <begin position="526"/>
        <end position="553"/>
    </location>
</feature>
<evidence type="ECO:0000313" key="9">
    <source>
        <dbReference type="Proteomes" id="UP000694385"/>
    </source>
</evidence>
<comment type="subcellular location">
    <subcellularLocation>
        <location evidence="1">Cytoplasm</location>
        <location evidence="1">Cytoskeleton</location>
    </subcellularLocation>
</comment>
<feature type="region of interest" description="Disordered" evidence="6">
    <location>
        <begin position="75"/>
        <end position="108"/>
    </location>
</feature>
<evidence type="ECO:0000256" key="2">
    <source>
        <dbReference type="ARBA" id="ARBA00006469"/>
    </source>
</evidence>
<dbReference type="GO" id="GO:0051015">
    <property type="term" value="F:actin filament binding"/>
    <property type="evidence" value="ECO:0007669"/>
    <property type="project" value="Ensembl"/>
</dbReference>
<dbReference type="PANTHER" id="PTHR15012">
    <property type="entry name" value="APICAL PROTEIN/SHROOM-RELATED"/>
    <property type="match status" value="1"/>
</dbReference>
<dbReference type="AlphaFoldDB" id="A0A8C5L4R6"/>
<name>A0A8C5L4R6_JACJA</name>
<dbReference type="Gene3D" id="6.10.250.3120">
    <property type="match status" value="1"/>
</dbReference>
<sequence length="747" mass="80126">MDALGPADDRVSPASCTGSLDLRRLSTRVDSAYSSLSAASGEPEPRTPSPGTELRPYLDSAYVSVVWGGPSSAAQRITQQRPGPAAPARTGPCTPQIPGTPGPLSRQATPLLYAHPGAQEPARSVARTLAPAGRRQLLANQQRTWCFSEPGKLDRVGWGGGHAGERSSEAGSGSGLARPDPPRAERAEFQDRRPRSAAEVESGPMKLGCVPRPANRSQSTSGEVLGRCRRSERTVAAVQAVSQGSEPPRPLFQAKHSRFLTQRGSAGACPPEVPQSNPASCEQRVSDTCIVPTWLPSVPDDDVFVEETLLDAVPLPSDSQAAQGFPTRVQHASDQQCKNGLSQRAGQTTVPVECPFHESQGTPGADDHWQGVNSNGSVGIFRPISCSPSGTADGDFSAIDSAGPLTPDPSSVLENKPLKCSPADALGPSGRDTARLSQLASLAWGTGQPGSKPTWPSQRFEELVQELARLDPSLSDTLASQPSPEPPLGLLDGLIPSSEVWAAMRPAEEEAIGGSEEGSYRFSLTQPLPTSQKKTRSENSTLHPVPDQTCGQGLPTPNSMQAKKVELASLLQKMLLDLREEQERLQGADAAWTRHKAALEAAVGQACAPRELERFSRFMTDLERVLGLLLLLGSRLARVRLALTRAGSDGDPDERESLLQRLELLRRQQEDAQELKEHVARRERALREVLGRALPAEDLHAYCALLAGKAAVLAHQRSLDERVRLLEDQLDAIRHDLGCHPLSPRLF</sequence>